<evidence type="ECO:0000313" key="1">
    <source>
        <dbReference type="EMBL" id="KAF2559047.1"/>
    </source>
</evidence>
<dbReference type="AlphaFoldDB" id="A0A8S9HQ19"/>
<dbReference type="Proteomes" id="UP000712281">
    <property type="component" value="Unassembled WGS sequence"/>
</dbReference>
<name>A0A8S9HQ19_BRACR</name>
<sequence length="163" mass="17540">MELNSVYESTCSSFIYPRHSRYSDALKTSCNRKESLYLKTLKVKSLNDIAFSFRVTVDATPRPTVTAESSQSMCEFRGPIRLSPVAAAPRLTVAAAPHLTVAVAPRLTVALTPLSSREKSGSAQHELGPNRYVGLSVAAHLPCSVESPQASGEHNLLPVGAPF</sequence>
<dbReference type="EMBL" id="QGKW02001940">
    <property type="protein sequence ID" value="KAF2559047.1"/>
    <property type="molecule type" value="Genomic_DNA"/>
</dbReference>
<gene>
    <name evidence="1" type="ORF">F2Q68_00013361</name>
</gene>
<protein>
    <submittedName>
        <fullName evidence="1">Uncharacterized protein</fullName>
    </submittedName>
</protein>
<organism evidence="1 2">
    <name type="scientific">Brassica cretica</name>
    <name type="common">Mustard</name>
    <dbReference type="NCBI Taxonomy" id="69181"/>
    <lineage>
        <taxon>Eukaryota</taxon>
        <taxon>Viridiplantae</taxon>
        <taxon>Streptophyta</taxon>
        <taxon>Embryophyta</taxon>
        <taxon>Tracheophyta</taxon>
        <taxon>Spermatophyta</taxon>
        <taxon>Magnoliopsida</taxon>
        <taxon>eudicotyledons</taxon>
        <taxon>Gunneridae</taxon>
        <taxon>Pentapetalae</taxon>
        <taxon>rosids</taxon>
        <taxon>malvids</taxon>
        <taxon>Brassicales</taxon>
        <taxon>Brassicaceae</taxon>
        <taxon>Brassiceae</taxon>
        <taxon>Brassica</taxon>
    </lineage>
</organism>
<accession>A0A8S9HQ19</accession>
<reference evidence="1" key="1">
    <citation type="submission" date="2019-12" db="EMBL/GenBank/DDBJ databases">
        <title>Genome sequencing and annotation of Brassica cretica.</title>
        <authorList>
            <person name="Studholme D.J."/>
            <person name="Sarris P.F."/>
        </authorList>
    </citation>
    <scope>NUCLEOTIDE SEQUENCE</scope>
    <source>
        <strain evidence="1">PFS-001/15</strain>
        <tissue evidence="1">Leaf</tissue>
    </source>
</reference>
<comment type="caution">
    <text evidence="1">The sequence shown here is derived from an EMBL/GenBank/DDBJ whole genome shotgun (WGS) entry which is preliminary data.</text>
</comment>
<proteinExistence type="predicted"/>
<evidence type="ECO:0000313" key="2">
    <source>
        <dbReference type="Proteomes" id="UP000712281"/>
    </source>
</evidence>